<feature type="compositionally biased region" description="Acidic residues" evidence="1">
    <location>
        <begin position="2134"/>
        <end position="2144"/>
    </location>
</feature>
<dbReference type="Proteomes" id="UP000011885">
    <property type="component" value="Unassembled WGS sequence"/>
</dbReference>
<accession>M5URE0</accession>
<name>M5URE0_9BACT</name>
<feature type="region of interest" description="Disordered" evidence="1">
    <location>
        <begin position="2134"/>
        <end position="2175"/>
    </location>
</feature>
<feature type="compositionally biased region" description="Acidic residues" evidence="1">
    <location>
        <begin position="1326"/>
        <end position="1337"/>
    </location>
</feature>
<feature type="compositionally biased region" description="Low complexity" evidence="1">
    <location>
        <begin position="1746"/>
        <end position="1758"/>
    </location>
</feature>
<evidence type="ECO:0000256" key="1">
    <source>
        <dbReference type="SAM" id="MobiDB-lite"/>
    </source>
</evidence>
<evidence type="ECO:0000313" key="2">
    <source>
        <dbReference type="EMBL" id="EMI58558.1"/>
    </source>
</evidence>
<feature type="region of interest" description="Disordered" evidence="1">
    <location>
        <begin position="386"/>
        <end position="412"/>
    </location>
</feature>
<feature type="region of interest" description="Disordered" evidence="1">
    <location>
        <begin position="4135"/>
        <end position="4160"/>
    </location>
</feature>
<dbReference type="RefSeq" id="WP_008672983.1">
    <property type="nucleotide sequence ID" value="NZ_ANOH01000001.1"/>
</dbReference>
<dbReference type="EMBL" id="ANOH01000001">
    <property type="protein sequence ID" value="EMI58558.1"/>
    <property type="molecule type" value="Genomic_DNA"/>
</dbReference>
<feature type="compositionally biased region" description="Acidic residues" evidence="1">
    <location>
        <begin position="1241"/>
        <end position="1251"/>
    </location>
</feature>
<proteinExistence type="predicted"/>
<dbReference type="InterPro" id="IPR047881">
    <property type="entry name" value="LktA_repeat"/>
</dbReference>
<dbReference type="NCBIfam" id="NF012206">
    <property type="entry name" value="LktA_tand_53"/>
    <property type="match status" value="8"/>
</dbReference>
<gene>
    <name evidence="2" type="ORF">RSSM_00006</name>
</gene>
<protein>
    <submittedName>
        <fullName evidence="2">Type I secretion target repeat-containing protein</fullName>
    </submittedName>
</protein>
<reference evidence="2 3" key="1">
    <citation type="journal article" date="2013" name="Mar. Genomics">
        <title>Expression of sulfatases in Rhodopirellula baltica and the diversity of sulfatases in the genus Rhodopirellula.</title>
        <authorList>
            <person name="Wegner C.E."/>
            <person name="Richter-Heitmann T."/>
            <person name="Klindworth A."/>
            <person name="Klockow C."/>
            <person name="Richter M."/>
            <person name="Achstetter T."/>
            <person name="Glockner F.O."/>
            <person name="Harder J."/>
        </authorList>
    </citation>
    <scope>NUCLEOTIDE SEQUENCE [LARGE SCALE GENOMIC DNA]</scope>
    <source>
        <strain evidence="2 3">SM41</strain>
    </source>
</reference>
<sequence length="5440" mass="562327">MNIDYLLQQFRTRASRTNARRKSRSGQRRRKTNRLLNTRLARLESLEQRQLLAGDLVLEGDAGANKIVVSTSGGNLNWSLDGVAQASQPISGFDDLKIDGLGGNDTVHIYGTLNLGTTNHLEVIGESIFIGSDGSIGSGTSTDVSTTTSITAGDVTLTSVGDDVAASIGDNLPISVALDDRLIMVGDNVNIDADGAFTASGERTSSLIGTKRPIGYGEKNVEILFGSATIDASTVSVTAKAADENLTDQLPEWAQNNIIGPLQELINDGILPTIPYSVMIRESGASIDLAGTQITASGDVTISSTTSVDASTDAVAVRDSEDTSGKSALGKILKAANNLSAGYSQATSRALVNVSGTAAITANTGSVSILSDATTIAEVSASTEINKGADELDDDEEEALGDDEKKKASPANTDALGASIAVSNTHTTSTATIAQSVTINAAGNVNIHATGDVTNAATSGLEIYVDGRGGIGVAVGLDEADITATVDGTIVAGEATSLVGFEKSDIDQTVGSMTELIRIPDHGFETGEQLVYLAQDADDLDASPTIGNPIDGLTQGQSVRVVVIDDDHIQLTRENSIDLDARLIDAGTEHTLQQSDSIIIDPTATGVVDVTDNTIAVGNTVFTVGQRIKYLVGGSDPETQPIDSLRPIGGLADGETYVVAEYDATAKTIKLSEPVAEGDSLVVIDLTTGAVGDSHAFGFTHTPITFEPAATVDNQSNQITFDADHGLVTGDQVTYRTDPTTVTTQVYGRTAYLAATAMTSDTVSSVSAATIIDAANDEITLLNHGFETGQTVQYTAAGTSGFGLSEGTDYYVVKLSDDVLQLSTTQTNPSSNIVNLNDPGTITLGAAITSDYVMVSFDGSRTSPLITGNQFNIPDHGLVDGTTVVYRTGGGDPVAPLAPNETYLVDVVDANTIQLQTTDGTPITITGGATLGIDFHAFEVLYGDADADADTIFLTDHGLLTGDQVTYHADGSNAFGLVDNTTYEVDVVSADEIRLRAVPTGNDPVGSGSLMNLTTATAGQTHRLTANDSDIELSFTPHITAPSETIGLVRFDPTAGPTVDAATNTITFPGHGFSNGDVITYLNEGGVDIDGMTAGTQYTVSDVDGDTFKLTDGGGEVDLTTPTNVSGNNHMFERLSEITVGESAIRGLGSGQTYYVTRINDRTIRLSETRAGAFAAAPIELSATGSTATEHSFQTMMGSGIKVAAELTASNQVETGSGIGDEPKARDLITRGQRQYPIRTDDDDSESDDFGLDGFSGEAGEAANQVDNINNSFSIAGAVAYNRFTHTVVATTGATSVLESDGDIAVTASAEQSVSVKSQGTVISDGGDEASDDEDPNTEPKKRRVRDKDKTFAAGLALSIGDFTNTIDATVSGGSQLDAKQAIDVTSELSYPILADPFWIDPIAALPFGELTRSTIEDGFDAETFFSTDFREEFHSSMGPDLGLGETVNVWASTQVAGNGTDPENNPGGVEGAAKYTIAASIAKVDYDNHSGATIGDGALINQKAGYQTNDQSVNVDASTHIELVNLAGIMTVYAYAENIKEVAKGDRELKDTLSPIGNRAGVAGLGGSALLQTIDNETLATIGDGALVHAGDNGDVNVSAAELMVSYDLVQAGGEAGKIGVSGSVNVLDQDNTTIAQINDDAVISGNNITVLADDETSHVSVVGALQTAGIAAVGISVGVQDINRETAAIVGEKGDNLTPPATGSVLDIDAAGDILVDAKQSGSLWTLGVAGTKVSKTKSRDANAKSPKSSGAKGKNSFTSGIGLAGDVAWNSVNDSTRAYINTNGDVDAAGELTVSSQNETSISAVSGAVATVSAGGLALGLAGSFARNDLDLETQSWIAGADVHADDDVSVTADAASDILAITAGVSGSKSNRKSGASVGIAIAGSFSWNTIDSESLAIIDDAVVTSGSDILVQAVDKSNVLAVSTAVTATLAKTSKGAAVGVSASGAGMMNQLDRQLVTEIRGASTVTAGLDDGDVGTTETGHVHVLTEDQSFIRAYAVGAALSIAAGTSGTGVSVAVGVSIAENEIEGQTIARIAAGSIVTSDDEVRVVAQSLGRPGEDIAGGLTPADLDDAAKADSDDEDTVANEYDTDRTADATIKTTLYQKIFGVPAPAGQILTLSQLGTETLEPVAEENDEDLTDEEKTARDEQQSTEEEAQYQEDVASDGSEKEDDANLVGTSWMFVDETAGKTYIIFKEGESLKFSESSITSVAVAASLAAAGGKNGLAASGGGASTGNTILTEVLATIVGSTVIVDVADGDETSSGNLDVIATSQAGIVSTVIAAAASASFSSSSGGSLAIGAAVADNQIGDTSSSNDFGSTRAIIDGSKTLIEHDVNVSAVSGQRISTTVIAGSVAISGSSSTAVGLAGAGASVENTINADAEAAIKNVPAPTDETDHQFYARDVSVVSENTSEINALAGAASLGIAVAGSNAVTVSISVGLAKNTITSQTLATIDDAHFERVVDTGIVDPDSSPEANYLVRDFAVNDVTVRANSSGSIDAIAAAAAISASFGSTGVAVAGAGAEATNRINATTLATIVDSRLSANGHVDVDAEQSTAIDSFVVSAAVAIAGGSNAVGAAIGVSLARNIIGQADVAVAVDHDLSNRNITITNGQTIQVTAGPGAGDVYRYIGGTSLSDPDPSADENWLTRLDFNDREKWERADIAPVAQDANDPRVGRAVGAILHDSAVVATGDLTADAEARSKIQSFVFAASVAASFGSNAAALAGAGVGSYNEITLNVAATIDGEHAAPTIEGYRGTDGAFIYTTDASELANFSTTGYPTYHTRSVSLDADDNTQIDSFAGAAAIAAAFGANGIGLAIGVSLATNVIENDIDASIRDVQRGMYTTGYSTVTTDRTEETIGGETVYFFTHTIANEYKGDISLTANENATIESVSVAAAVSLAFGSVGIALSGAGATATNEINNTVTTTIDNSYAVADGALIFAVEDQSPSLASSDPDLAETVLIGVTRSDILLDAKNTSHIESKVFAVAAAVSGGSVAGAGSIGVALADNTIGTEGAASGANTHQTIASITGSIVAAGNDIDVLAKSTETVRTLSFAGGVAIAAGIGFAGSATGTTSDTSLSNDTHAYLSRTSATSGEDVTVKAIADSRVLRATGVGASLAVSLGAVSVAVTLIENTIDADVRAWIDDDDSNASDEAMKIIAVGDIMVMADAEAMRIDKVTGVVASVSGGLVSASGGGMDITNTIDNDVSAKIADGIVVQSNDTVTVRANEDAYVDADATAVTVAISLGAAIGVATVTNNLNSSIDASVESAHIEGVDVLIRADSDAHIDRTTTAGVSASLVGIAANEANANINTTVETIVDDSIIVASEELSILADGESYARADALGGAFGAIAVGVMLSEINRGTDSTPDVTSSIDNGSAISAGRLILSATSYDDLLATTVAAGGGVVSASASDSKVTSNQGTLAKVGTDVVIVAGPVSITSGNTQHADSSADAYSVGLATGAGAGTHNLLTGDADVTITDGAQIHADYLSIGATNRVHKDGINNGFNLQSGSVGLGSLTVLESQTDIGTSSDNVEALVTIDDGALIQVDGGTSDNPGLLEIESIVVAEAFDRTKIEAVSGFGATYANSDISSHTNANVVVEGATLINKRGDVNIATTHDVGLFPSSNLFSAGVNVAAGADANANANVDNTITVDDSLIRGAQVQIMSGRSNFQIPNLVSLSSNVDVTTASLGPSVAIGTPDANATYVNRVALENEANIEGFKDVVLVAEENIDIPVRVATDGLVLSLSLVPYGYNVGGNTSRNGTSEVTVSTGANASHVTAGIYNKSVMVIRSVAFDQQKITEAAGTSEPAPAGYVFDPNGGKFVEADDDYEFAEFLGLDLDTQIPYEFATLTVDQIAVDVAIGNIVTVESGYNAGGIAGHSYRYYPVDGQGNVRPELDDQQLVLQNINYADTSMWQDLGAITPAQAETASNGSIVYTSGQTAVFEASLNDKFYVIKNPDIDMPVLSYKNVGNLLLEQREQVIEWMNAHSNNPEAIARYEVQLAQIDATLADLGLTEQRTIVEASSSGTVTKTITVVREELDAMFIELPNIYAAPGSVYITATAPFAYNPNVLARDESSITIENNTPFIPIVGETIVRDNRRVVVIDDELVQFDPGFVYHNYRKVESGVDPSESSGHAGASSGDNSSSFGTSTITITNTSMTADDAGITTPDTELSDGLVAEGTPPTFTAPNDLYISGDVVNENGSVHIVNSFGSITVSGEVRGASVNIEAGKDFNLNSEDWLHTNRDPRQYINYQYYRSAVFNKDGTPRYQTFDDANDVGIPQFRVYSIRLFGNVYTFHVPVSGGGSGSLEESIEEDESAITAQGAISITARQLNINGLVQSGVDTITVNVPSTFHQTSSTTSLTDSYGNGIGGITFTSADEPVSVPVNGYFDAAKQAIVFNPITPTGGRITLAGRLMSTGNGRIVAAHGYANVKIDNQSGYDVILNEIDTTTDRVGQIILLDTESLTKTVYTMSDAGMEATNYVGEFVEGKSDEASGVDALSRIDYSLHPTNPTAVDASADPVMQYRPGIVNQFGNTDPAPELLYVWVEGQDKTKVVVQKYEKRSFNLFGDNAFGDFLVKDGSFKWETVNFRDAYPILESEVLVGVGEAGYPTNESGVAYAQGKAYTIKYHQAPDATVEMKANTHVYIVGDNYAGLNGSNLYYKYVGALPAEFELSKQDYGDTNNWEVVSAGDFPKASGGIFPGNVVGSDFKNESQNARRWTTGGGWLRKKTIHTEITTATGVTDYYTHTLKADYPIDISFVGGDTTSTIDIHSGGNIILKGDIDAPEGSSILFSAGKDVIGAGTVGFYGVTPEIHTGGSIDVNVETDNGPLIISAGGTVRVDGITNQLVQQQQTNQSYNDLSPAAAPVAMAAMASFAAGEPEPTPGTITIDRIDSTGDVFITAAEGIVVLANHQRDTTMTSEPVENWHIRGNHIELKTRSGTIGAEGSPIRIDSNINGDGGLSAFAELDVHVEEETGNLVLLSPKSYSSQVSADIADPDATKDGKPASEYRKDIAVRSLHGSIYLTTLHGDIQDGIEEVLQGPTIDELNALNEELAITDKEAREAVEYGMINLETGLTERYHRYWTETRGASRTESIASAVDAADDELVFDSDQGLTTGDAVIFNLTEDTFVDIGLTDGALYYVVVDPANPERVAFAASHADAIAGTPTLVPLSHGGPVEASDYSIRRDVADEISIASMDHETDVITTTAPHGLSDGDEITFDVGLVPSRDAMSGANWTAKTITHTQNEDDTQLVDLANGDIILLLSGELVHYTGAGETDFDLQSGSFSTSDFNTTSIRLDASALNFTDRVEFLPGDYALDLNGDLVQYTGTKTKVLELSTPIPSDTGAFDPTRQGLHAGVTYYVAESTATTFKLGITRADAAIIGEHLDPENPFDGSTDYLTGKTLDLPEIDGGFGDLSQLKFLRYHYT</sequence>
<feature type="non-terminal residue" evidence="2">
    <location>
        <position position="5440"/>
    </location>
</feature>
<comment type="caution">
    <text evidence="2">The sequence shown here is derived from an EMBL/GenBank/DDBJ whole genome shotgun (WGS) entry which is preliminary data.</text>
</comment>
<evidence type="ECO:0000313" key="3">
    <source>
        <dbReference type="Proteomes" id="UP000011885"/>
    </source>
</evidence>
<feature type="region of interest" description="Disordered" evidence="1">
    <location>
        <begin position="1738"/>
        <end position="1758"/>
    </location>
</feature>
<organism evidence="2 3">
    <name type="scientific">Rhodopirellula sallentina SM41</name>
    <dbReference type="NCBI Taxonomy" id="1263870"/>
    <lineage>
        <taxon>Bacteria</taxon>
        <taxon>Pseudomonadati</taxon>
        <taxon>Planctomycetota</taxon>
        <taxon>Planctomycetia</taxon>
        <taxon>Pirellulales</taxon>
        <taxon>Pirellulaceae</taxon>
        <taxon>Rhodopirellula</taxon>
    </lineage>
</organism>
<feature type="region of interest" description="Disordered" evidence="1">
    <location>
        <begin position="1234"/>
        <end position="1258"/>
    </location>
</feature>
<dbReference type="OrthoDB" id="280194at2"/>
<keyword evidence="3" id="KW-1185">Reference proteome</keyword>
<feature type="compositionally biased region" description="Low complexity" evidence="1">
    <location>
        <begin position="4139"/>
        <end position="4160"/>
    </location>
</feature>
<feature type="compositionally biased region" description="Acidic residues" evidence="1">
    <location>
        <begin position="391"/>
        <end position="401"/>
    </location>
</feature>
<feature type="region of interest" description="Disordered" evidence="1">
    <location>
        <begin position="1315"/>
        <end position="1346"/>
    </location>
</feature>